<name>A0A9Q3KKY9_9BASI</name>
<organism evidence="1 2">
    <name type="scientific">Austropuccinia psidii MF-1</name>
    <dbReference type="NCBI Taxonomy" id="1389203"/>
    <lineage>
        <taxon>Eukaryota</taxon>
        <taxon>Fungi</taxon>
        <taxon>Dikarya</taxon>
        <taxon>Basidiomycota</taxon>
        <taxon>Pucciniomycotina</taxon>
        <taxon>Pucciniomycetes</taxon>
        <taxon>Pucciniales</taxon>
        <taxon>Sphaerophragmiaceae</taxon>
        <taxon>Austropuccinia</taxon>
    </lineage>
</organism>
<dbReference type="AlphaFoldDB" id="A0A9Q3KKY9"/>
<evidence type="ECO:0000313" key="2">
    <source>
        <dbReference type="Proteomes" id="UP000765509"/>
    </source>
</evidence>
<dbReference type="Proteomes" id="UP000765509">
    <property type="component" value="Unassembled WGS sequence"/>
</dbReference>
<comment type="caution">
    <text evidence="1">The sequence shown here is derived from an EMBL/GenBank/DDBJ whole genome shotgun (WGS) entry which is preliminary data.</text>
</comment>
<keyword evidence="2" id="KW-1185">Reference proteome</keyword>
<accession>A0A9Q3KKY9</accession>
<evidence type="ECO:0000313" key="1">
    <source>
        <dbReference type="EMBL" id="MBW0582436.1"/>
    </source>
</evidence>
<proteinExistence type="predicted"/>
<sequence>MLKVPDAYAGCQRFTRQSLRLCRLPKIHTPILTLVKVPQNGENSLHLYRLLTIHMPILTLVKVAKNADKFLRLCRIPTIHTPILGPVQALNNSHANPYACAGSRQFTFQSLPL</sequence>
<gene>
    <name evidence="1" type="ORF">O181_122151</name>
</gene>
<protein>
    <submittedName>
        <fullName evidence="1">Uncharacterized protein</fullName>
    </submittedName>
</protein>
<reference evidence="1" key="1">
    <citation type="submission" date="2021-03" db="EMBL/GenBank/DDBJ databases">
        <title>Draft genome sequence of rust myrtle Austropuccinia psidii MF-1, a brazilian biotype.</title>
        <authorList>
            <person name="Quecine M.C."/>
            <person name="Pachon D.M.R."/>
            <person name="Bonatelli M.L."/>
            <person name="Correr F.H."/>
            <person name="Franceschini L.M."/>
            <person name="Leite T.F."/>
            <person name="Margarido G.R.A."/>
            <person name="Almeida C.A."/>
            <person name="Ferrarezi J.A."/>
            <person name="Labate C.A."/>
        </authorList>
    </citation>
    <scope>NUCLEOTIDE SEQUENCE</scope>
    <source>
        <strain evidence="1">MF-1</strain>
    </source>
</reference>
<dbReference type="EMBL" id="AVOT02112468">
    <property type="protein sequence ID" value="MBW0582436.1"/>
    <property type="molecule type" value="Genomic_DNA"/>
</dbReference>